<dbReference type="SUPFAM" id="SSF53383">
    <property type="entry name" value="PLP-dependent transferases"/>
    <property type="match status" value="1"/>
</dbReference>
<evidence type="ECO:0000256" key="4">
    <source>
        <dbReference type="RuleBase" id="RU362118"/>
    </source>
</evidence>
<dbReference type="InterPro" id="IPR015421">
    <property type="entry name" value="PyrdxlP-dep_Trfase_major"/>
</dbReference>
<dbReference type="Proteomes" id="UP001519332">
    <property type="component" value="Unassembled WGS sequence"/>
</dbReference>
<evidence type="ECO:0000256" key="3">
    <source>
        <dbReference type="ARBA" id="ARBA00022898"/>
    </source>
</evidence>
<dbReference type="CDD" id="cd00614">
    <property type="entry name" value="CGS_like"/>
    <property type="match status" value="1"/>
</dbReference>
<dbReference type="InterPro" id="IPR015424">
    <property type="entry name" value="PyrdxlP-dep_Trfase"/>
</dbReference>
<dbReference type="EMBL" id="JAGINW010000001">
    <property type="protein sequence ID" value="MBP2329807.1"/>
    <property type="molecule type" value="Genomic_DNA"/>
</dbReference>
<evidence type="ECO:0000313" key="5">
    <source>
        <dbReference type="EMBL" id="MBP2329807.1"/>
    </source>
</evidence>
<dbReference type="GO" id="GO:0018826">
    <property type="term" value="F:methionine gamma-lyase activity"/>
    <property type="evidence" value="ECO:0007669"/>
    <property type="project" value="UniProtKB-EC"/>
</dbReference>
<dbReference type="Gene3D" id="3.40.640.10">
    <property type="entry name" value="Type I PLP-dependent aspartate aminotransferase-like (Major domain)"/>
    <property type="match status" value="1"/>
</dbReference>
<dbReference type="Pfam" id="PF01053">
    <property type="entry name" value="Cys_Met_Meta_PP"/>
    <property type="match status" value="1"/>
</dbReference>
<evidence type="ECO:0000256" key="2">
    <source>
        <dbReference type="ARBA" id="ARBA00009077"/>
    </source>
</evidence>
<dbReference type="EC" id="4.4.1.11" evidence="5"/>
<evidence type="ECO:0000256" key="1">
    <source>
        <dbReference type="ARBA" id="ARBA00001933"/>
    </source>
</evidence>
<keyword evidence="3 4" id="KW-0663">Pyridoxal phosphate</keyword>
<reference evidence="5 6" key="1">
    <citation type="submission" date="2021-03" db="EMBL/GenBank/DDBJ databases">
        <title>Sequencing the genomes of 1000 actinobacteria strains.</title>
        <authorList>
            <person name="Klenk H.-P."/>
        </authorList>
    </citation>
    <scope>NUCLEOTIDE SEQUENCE [LARGE SCALE GENOMIC DNA]</scope>
    <source>
        <strain evidence="5 6">DSM 46670</strain>
    </source>
</reference>
<organism evidence="5 6">
    <name type="scientific">Kibdelosporangium banguiense</name>
    <dbReference type="NCBI Taxonomy" id="1365924"/>
    <lineage>
        <taxon>Bacteria</taxon>
        <taxon>Bacillati</taxon>
        <taxon>Actinomycetota</taxon>
        <taxon>Actinomycetes</taxon>
        <taxon>Pseudonocardiales</taxon>
        <taxon>Pseudonocardiaceae</taxon>
        <taxon>Kibdelosporangium</taxon>
    </lineage>
</organism>
<dbReference type="PIRSF" id="PIRSF001434">
    <property type="entry name" value="CGS"/>
    <property type="match status" value="1"/>
</dbReference>
<keyword evidence="5" id="KW-0456">Lyase</keyword>
<protein>
    <submittedName>
        <fullName evidence="5">Methionine-gamma-lyase</fullName>
        <ecNumber evidence="5">4.4.1.11</ecNumber>
    </submittedName>
</protein>
<gene>
    <name evidence="5" type="ORF">JOF56_010192</name>
</gene>
<proteinExistence type="inferred from homology"/>
<evidence type="ECO:0000313" key="6">
    <source>
        <dbReference type="Proteomes" id="UP001519332"/>
    </source>
</evidence>
<name>A0ABS4TZH0_9PSEU</name>
<dbReference type="PANTHER" id="PTHR11808:SF85">
    <property type="entry name" value="CYSTATHIONINE GAMMA-LYASE-RELATED"/>
    <property type="match status" value="1"/>
</dbReference>
<comment type="caution">
    <text evidence="5">The sequence shown here is derived from an EMBL/GenBank/DDBJ whole genome shotgun (WGS) entry which is preliminary data.</text>
</comment>
<dbReference type="PANTHER" id="PTHR11808">
    <property type="entry name" value="TRANS-SULFURATION ENZYME FAMILY MEMBER"/>
    <property type="match status" value="1"/>
</dbReference>
<dbReference type="InterPro" id="IPR015422">
    <property type="entry name" value="PyrdxlP-dep_Trfase_small"/>
</dbReference>
<dbReference type="InterPro" id="IPR054542">
    <property type="entry name" value="Cys_met_metab_PP"/>
</dbReference>
<comment type="similarity">
    <text evidence="2 4">Belongs to the trans-sulfuration enzymes family.</text>
</comment>
<dbReference type="Gene3D" id="3.90.1150.10">
    <property type="entry name" value="Aspartate Aminotransferase, domain 1"/>
    <property type="match status" value="1"/>
</dbReference>
<keyword evidence="6" id="KW-1185">Reference proteome</keyword>
<comment type="cofactor">
    <cofactor evidence="1 4">
        <name>pyridoxal 5'-phosphate</name>
        <dbReference type="ChEBI" id="CHEBI:597326"/>
    </cofactor>
</comment>
<dbReference type="InterPro" id="IPR000277">
    <property type="entry name" value="Cys/Met-Metab_PyrdxlP-dep_enz"/>
</dbReference>
<sequence>MTYHRETRAARLTAPGPGRPLAVPLYQTANFVFDGPDEVAEAMSGPGSFSYTGHSNPTSRALEDAMADLEGGTKALVTASGTGAVNSVLQAVLRQGDHVIAQRELYGGTFSILKNMTDRWGLEVTYITGADPAEVTEALRPTTKLLYLETIANPTGHVPDIPALAAQAKRNGVITAVDNTFATPLLCRPIEHGADVVLHSATKYLGGHHDVVGGIAVFADESLYQETWRHSVRLGVTADPFAAWLILRGLKTLPLRVARQCESALLLAERMSEHPAVSTVYHPGLPTHPSHSRAKRLLGGFGGTFAAETTDARAFMRALKLILNAPSLGGTESIVMHPATTSHRDMDAEALRQAGVSPNMVRIALGVEHPADLWADVEQALDKLSNVSPALTSRA</sequence>
<dbReference type="RefSeq" id="WP_209646507.1">
    <property type="nucleotide sequence ID" value="NZ_JAGINW010000001.1"/>
</dbReference>
<dbReference type="PROSITE" id="PS00868">
    <property type="entry name" value="CYS_MET_METAB_PP"/>
    <property type="match status" value="1"/>
</dbReference>
<accession>A0ABS4TZH0</accession>